<evidence type="ECO:0000256" key="2">
    <source>
        <dbReference type="ARBA" id="ARBA00022801"/>
    </source>
</evidence>
<evidence type="ECO:0000259" key="5">
    <source>
        <dbReference type="Pfam" id="PF26124"/>
    </source>
</evidence>
<gene>
    <name evidence="6" type="ORF">KVG91_23865</name>
</gene>
<accession>A0ABS6P569</accession>
<evidence type="ECO:0000313" key="6">
    <source>
        <dbReference type="EMBL" id="MBV4455625.1"/>
    </source>
</evidence>
<evidence type="ECO:0000256" key="3">
    <source>
        <dbReference type="ARBA" id="ARBA00022807"/>
    </source>
</evidence>
<dbReference type="InterPro" id="IPR006473">
    <property type="entry name" value="Peptidase_C58_Yopt"/>
</dbReference>
<keyword evidence="7" id="KW-1185">Reference proteome</keyword>
<dbReference type="Proteomes" id="UP001048976">
    <property type="component" value="Unassembled WGS sequence"/>
</dbReference>
<dbReference type="RefSeq" id="WP_169375392.1">
    <property type="nucleotide sequence ID" value="NZ_JAHSTY010000002.1"/>
</dbReference>
<feature type="domain" description="Peptidase C58 YopT-type" evidence="4">
    <location>
        <begin position="147"/>
        <end position="217"/>
    </location>
</feature>
<reference evidence="6" key="1">
    <citation type="submission" date="2021-06" db="EMBL/GenBank/DDBJ databases">
        <title>Updating the genus Pseudomonas: Description of 43 new species and partition of the Pseudomonas putida group.</title>
        <authorList>
            <person name="Girard L."/>
            <person name="Lood C."/>
            <person name="Vandamme P."/>
            <person name="Rokni-Zadeh H."/>
            <person name="Van Noort V."/>
            <person name="Hofte M."/>
            <person name="Lavigne R."/>
            <person name="De Mot R."/>
        </authorList>
    </citation>
    <scope>NUCLEOTIDE SEQUENCE</scope>
    <source>
        <strain evidence="6">SWRI103</strain>
    </source>
</reference>
<name>A0ABS6P569_9PSED</name>
<proteinExistence type="predicted"/>
<dbReference type="InterPro" id="IPR058351">
    <property type="entry name" value="DUF8038"/>
</dbReference>
<feature type="domain" description="DUF8038" evidence="5">
    <location>
        <begin position="273"/>
        <end position="434"/>
    </location>
</feature>
<keyword evidence="1" id="KW-0645">Protease</keyword>
<organism evidence="6 7">
    <name type="scientific">Pseudomonas azadiae</name>
    <dbReference type="NCBI Taxonomy" id="2843612"/>
    <lineage>
        <taxon>Bacteria</taxon>
        <taxon>Pseudomonadati</taxon>
        <taxon>Pseudomonadota</taxon>
        <taxon>Gammaproteobacteria</taxon>
        <taxon>Pseudomonadales</taxon>
        <taxon>Pseudomonadaceae</taxon>
        <taxon>Pseudomonas</taxon>
    </lineage>
</organism>
<keyword evidence="3" id="KW-0788">Thiol protease</keyword>
<dbReference type="Pfam" id="PF03543">
    <property type="entry name" value="Peptidase_C58"/>
    <property type="match status" value="1"/>
</dbReference>
<evidence type="ECO:0000259" key="4">
    <source>
        <dbReference type="Pfam" id="PF03543"/>
    </source>
</evidence>
<keyword evidence="2" id="KW-0378">Hydrolase</keyword>
<evidence type="ECO:0008006" key="8">
    <source>
        <dbReference type="Google" id="ProtNLM"/>
    </source>
</evidence>
<evidence type="ECO:0000256" key="1">
    <source>
        <dbReference type="ARBA" id="ARBA00022670"/>
    </source>
</evidence>
<evidence type="ECO:0000313" key="7">
    <source>
        <dbReference type="Proteomes" id="UP001048976"/>
    </source>
</evidence>
<comment type="caution">
    <text evidence="6">The sequence shown here is derived from an EMBL/GenBank/DDBJ whole genome shotgun (WGS) entry which is preliminary data.</text>
</comment>
<sequence>MRLASKEGMTAQQIGVLVRRYDDIAYQVGKSSSTRFINSVEPRFGNVVPMPQVVYFSQTAQLSEGQCAALSRAMATAMAHGKEKTLISNMYTAAAFPSDPASRSFIERLSKLQVQVGSETSFHAQMPIRQLSYQHMVKELDAATASKSIMIDSARHAMAAGVRIEGGQKSFYFYDPNIGVATFSNADAMEAGLKKVFHDKKLKQHYKTHSTKANTLEFKVFDHDDAWQVKNSVHTDDFKKLYEDPIIPSRAPRSLSHLELKKNWETFHAHPENQGLICYMAALRVGQAEKTLSPNVFDAVFAKTQALTTTNYTPGYLDLMGIRPDNLKTTFNAADIKESGLINFKHAHEGGEFGHTVYIQKTKNNELFLWNTNNPDLDVAMIRNGNPPQIYGGLTVYNLDNANGRGLQTFLEGFDGKSGWQFAFTPSSVLNANVQKLTPQG</sequence>
<dbReference type="CDD" id="cd20495">
    <property type="entry name" value="C58_PaToxP-like"/>
    <property type="match status" value="1"/>
</dbReference>
<protein>
    <recommendedName>
        <fullName evidence="8">Peptidase C58 YopT-type domain-containing protein</fullName>
    </recommendedName>
</protein>
<dbReference type="Pfam" id="PF26124">
    <property type="entry name" value="DUF8038"/>
    <property type="match status" value="1"/>
</dbReference>
<dbReference type="EMBL" id="JAHSTY010000002">
    <property type="protein sequence ID" value="MBV4455625.1"/>
    <property type="molecule type" value="Genomic_DNA"/>
</dbReference>